<evidence type="ECO:0000313" key="2">
    <source>
        <dbReference type="Proteomes" id="UP001500635"/>
    </source>
</evidence>
<dbReference type="RefSeq" id="WP_344989860.1">
    <property type="nucleotide sequence ID" value="NZ_BAABFR010000003.1"/>
</dbReference>
<dbReference type="Proteomes" id="UP001500635">
    <property type="component" value="Unassembled WGS sequence"/>
</dbReference>
<proteinExistence type="predicted"/>
<organism evidence="1 2">
    <name type="scientific">Tsukamurella soli</name>
    <dbReference type="NCBI Taxonomy" id="644556"/>
    <lineage>
        <taxon>Bacteria</taxon>
        <taxon>Bacillati</taxon>
        <taxon>Actinomycetota</taxon>
        <taxon>Actinomycetes</taxon>
        <taxon>Mycobacteriales</taxon>
        <taxon>Tsukamurellaceae</taxon>
        <taxon>Tsukamurella</taxon>
    </lineage>
</organism>
<evidence type="ECO:0008006" key="3">
    <source>
        <dbReference type="Google" id="ProtNLM"/>
    </source>
</evidence>
<dbReference type="InterPro" id="IPR025506">
    <property type="entry name" value="Abi_alpha"/>
</dbReference>
<sequence>MTNDVVLADGTVAGDDRALEKRAAQALALPEAAERPGGVLGRLNWASSTAMLLGREVGGSAQRLTRQFVSEAEHLIDVALPPGTPRLVVQGEIVEDADPAADTTPFEPELPTEEDLRRAGDRLLALSAETCPLEGAHPAFPHILRQLTPDEARILRLLSRSGSQPSVDVRTNRPFGVGSESVAAGLSMVAEIAGCRHPERITSYLGNLHRLGLIWFSKEPVELHRYELVQVQPIVVDAMSRAGRYAKIVRRSIEVTAFGAEFCASCFTFE</sequence>
<reference evidence="2" key="1">
    <citation type="journal article" date="2019" name="Int. J. Syst. Evol. Microbiol.">
        <title>The Global Catalogue of Microorganisms (GCM) 10K type strain sequencing project: providing services to taxonomists for standard genome sequencing and annotation.</title>
        <authorList>
            <consortium name="The Broad Institute Genomics Platform"/>
            <consortium name="The Broad Institute Genome Sequencing Center for Infectious Disease"/>
            <person name="Wu L."/>
            <person name="Ma J."/>
        </authorList>
    </citation>
    <scope>NUCLEOTIDE SEQUENCE [LARGE SCALE GENOMIC DNA]</scope>
    <source>
        <strain evidence="2">JCM 17688</strain>
    </source>
</reference>
<name>A0ABP8J2T4_9ACTN</name>
<evidence type="ECO:0000313" key="1">
    <source>
        <dbReference type="EMBL" id="GAA4383596.1"/>
    </source>
</evidence>
<comment type="caution">
    <text evidence="1">The sequence shown here is derived from an EMBL/GenBank/DDBJ whole genome shotgun (WGS) entry which is preliminary data.</text>
</comment>
<accession>A0ABP8J2T4</accession>
<dbReference type="EMBL" id="BAABFR010000003">
    <property type="protein sequence ID" value="GAA4383596.1"/>
    <property type="molecule type" value="Genomic_DNA"/>
</dbReference>
<gene>
    <name evidence="1" type="ORF">GCM10023147_02950</name>
</gene>
<dbReference type="Gene3D" id="3.30.110.190">
    <property type="match status" value="1"/>
</dbReference>
<keyword evidence="2" id="KW-1185">Reference proteome</keyword>
<dbReference type="Pfam" id="PF14337">
    <property type="entry name" value="Abi_alpha"/>
    <property type="match status" value="1"/>
</dbReference>
<protein>
    <recommendedName>
        <fullName evidence="3">DUF4393 domain-containing protein</fullName>
    </recommendedName>
</protein>